<dbReference type="InterPro" id="IPR000683">
    <property type="entry name" value="Gfo/Idh/MocA-like_OxRdtase_N"/>
</dbReference>
<protein>
    <submittedName>
        <fullName evidence="1">Uncharacterized protein</fullName>
    </submittedName>
</protein>
<dbReference type="Pfam" id="PF01408">
    <property type="entry name" value="GFO_IDH_MocA"/>
    <property type="match status" value="1"/>
</dbReference>
<name>A0A1D8UR36_9PROT</name>
<evidence type="ECO:0000313" key="1">
    <source>
        <dbReference type="EMBL" id="AOX16125.1"/>
    </source>
</evidence>
<reference evidence="1 2" key="1">
    <citation type="journal article" date="2016" name="Microb. Cell Fact.">
        <title>Dissection of exopolysaccharide biosynthesis in Kozakia baliensis.</title>
        <authorList>
            <person name="Brandt J.U."/>
            <person name="Jakob F."/>
            <person name="Behr J."/>
            <person name="Geissler A.J."/>
            <person name="Vogel R.F."/>
        </authorList>
    </citation>
    <scope>NUCLEOTIDE SEQUENCE [LARGE SCALE GENOMIC DNA]</scope>
    <source>
        <strain evidence="1 2">DSM 14400</strain>
    </source>
</reference>
<dbReference type="InterPro" id="IPR036291">
    <property type="entry name" value="NAD(P)-bd_dom_sf"/>
</dbReference>
<dbReference type="Proteomes" id="UP000179145">
    <property type="component" value="Chromosome"/>
</dbReference>
<gene>
    <name evidence="1" type="ORF">A0U89_02165</name>
</gene>
<dbReference type="SUPFAM" id="SSF51735">
    <property type="entry name" value="NAD(P)-binding Rossmann-fold domains"/>
    <property type="match status" value="1"/>
</dbReference>
<proteinExistence type="predicted"/>
<dbReference type="Gene3D" id="3.40.50.720">
    <property type="entry name" value="NAD(P)-binding Rossmann-like Domain"/>
    <property type="match status" value="1"/>
</dbReference>
<sequence>MQRIAIVGMGQIARSQHLPTILADKDFSLTAVVNPVALPDALDIPLFPNFDALLASDVAVDAIAICTPPVFHYEIARCALKAGLHVLLEKPPTLTVSETLELARIAKEQQRTLFTAWHSKFAAALPMTKSILREHDFSAMSITWQESNEKWHPHANWFWDCVGFGAFDAGINALSIVVSVIDKPIFFKSAELNIQRQRQAPVSAHVAFSFPDPEMTAEGYFDCGYQGQNETWTIEWKLKNDAKLLLSEGGALLQYDGETLFKLPEIGPSSLNQEYPAIYRRFSDLISQGISEIDTTTLQLVTDILAYGKRTYEA</sequence>
<dbReference type="eggNOG" id="COG0673">
    <property type="taxonomic scope" value="Bacteria"/>
</dbReference>
<dbReference type="PANTHER" id="PTHR43708:SF4">
    <property type="entry name" value="OXIDOREDUCTASE YCEM-RELATED"/>
    <property type="match status" value="1"/>
</dbReference>
<dbReference type="OrthoDB" id="9813657at2"/>
<dbReference type="Gene3D" id="3.30.360.10">
    <property type="entry name" value="Dihydrodipicolinate Reductase, domain 2"/>
    <property type="match status" value="1"/>
</dbReference>
<dbReference type="GO" id="GO:0000166">
    <property type="term" value="F:nucleotide binding"/>
    <property type="evidence" value="ECO:0007669"/>
    <property type="project" value="InterPro"/>
</dbReference>
<dbReference type="STRING" id="153496.A0U89_02165"/>
<dbReference type="EMBL" id="CP014674">
    <property type="protein sequence ID" value="AOX16125.1"/>
    <property type="molecule type" value="Genomic_DNA"/>
</dbReference>
<dbReference type="PANTHER" id="PTHR43708">
    <property type="entry name" value="CONSERVED EXPRESSED OXIDOREDUCTASE (EUROFUNG)"/>
    <property type="match status" value="1"/>
</dbReference>
<dbReference type="InterPro" id="IPR051317">
    <property type="entry name" value="Gfo/Idh/MocA_oxidoreduct"/>
</dbReference>
<dbReference type="KEGG" id="kba:A0U89_02165"/>
<keyword evidence="2" id="KW-1185">Reference proteome</keyword>
<dbReference type="RefSeq" id="WP_070401946.1">
    <property type="nucleotide sequence ID" value="NZ_BJVW01000013.1"/>
</dbReference>
<accession>A0A1D8UR36</accession>
<dbReference type="AlphaFoldDB" id="A0A1D8UR36"/>
<evidence type="ECO:0000313" key="2">
    <source>
        <dbReference type="Proteomes" id="UP000179145"/>
    </source>
</evidence>
<organism evidence="1 2">
    <name type="scientific">Kozakia baliensis</name>
    <dbReference type="NCBI Taxonomy" id="153496"/>
    <lineage>
        <taxon>Bacteria</taxon>
        <taxon>Pseudomonadati</taxon>
        <taxon>Pseudomonadota</taxon>
        <taxon>Alphaproteobacteria</taxon>
        <taxon>Acetobacterales</taxon>
        <taxon>Acetobacteraceae</taxon>
        <taxon>Kozakia</taxon>
    </lineage>
</organism>